<protein>
    <recommendedName>
        <fullName evidence="2">protein-glutamate methylesterase</fullName>
        <ecNumber evidence="2">3.1.1.61</ecNumber>
    </recommendedName>
</protein>
<dbReference type="GO" id="GO:0000156">
    <property type="term" value="F:phosphorelay response regulator activity"/>
    <property type="evidence" value="ECO:0007669"/>
    <property type="project" value="InterPro"/>
</dbReference>
<dbReference type="InterPro" id="IPR000673">
    <property type="entry name" value="Sig_transdc_resp-reg_Me-estase"/>
</dbReference>
<reference evidence="6" key="1">
    <citation type="submission" date="2018-07" db="EMBL/GenBank/DDBJ databases">
        <authorList>
            <person name="Quirk P.G."/>
            <person name="Krulwich T.A."/>
        </authorList>
    </citation>
    <scope>NUCLEOTIDE SEQUENCE</scope>
</reference>
<name>A0A380T7Y9_9ZZZZ</name>
<dbReference type="HAMAP" id="MF_00099">
    <property type="entry name" value="CheB_chemtxs"/>
    <property type="match status" value="1"/>
</dbReference>
<dbReference type="AlphaFoldDB" id="A0A380T7Y9"/>
<dbReference type="NCBIfam" id="NF001965">
    <property type="entry name" value="PRK00742.1"/>
    <property type="match status" value="1"/>
</dbReference>
<dbReference type="SMART" id="SM00448">
    <property type="entry name" value="REC"/>
    <property type="match status" value="1"/>
</dbReference>
<dbReference type="Gene3D" id="3.40.50.180">
    <property type="entry name" value="Methylesterase CheB, C-terminal domain"/>
    <property type="match status" value="1"/>
</dbReference>
<comment type="catalytic activity">
    <reaction evidence="3">
        <text>[protein]-L-glutamate 5-O-methyl ester + H2O = L-glutamyl-[protein] + methanol + H(+)</text>
        <dbReference type="Rhea" id="RHEA:23236"/>
        <dbReference type="Rhea" id="RHEA-COMP:10208"/>
        <dbReference type="Rhea" id="RHEA-COMP:10311"/>
        <dbReference type="ChEBI" id="CHEBI:15377"/>
        <dbReference type="ChEBI" id="CHEBI:15378"/>
        <dbReference type="ChEBI" id="CHEBI:17790"/>
        <dbReference type="ChEBI" id="CHEBI:29973"/>
        <dbReference type="ChEBI" id="CHEBI:82795"/>
        <dbReference type="EC" id="3.1.1.61"/>
    </reaction>
</comment>
<dbReference type="PROSITE" id="PS50110">
    <property type="entry name" value="RESPONSE_REGULATORY"/>
    <property type="match status" value="1"/>
</dbReference>
<dbReference type="GO" id="GO:0008984">
    <property type="term" value="F:protein-glutamate methylesterase activity"/>
    <property type="evidence" value="ECO:0007669"/>
    <property type="project" value="UniProtKB-EC"/>
</dbReference>
<evidence type="ECO:0000259" key="4">
    <source>
        <dbReference type="PROSITE" id="PS50110"/>
    </source>
</evidence>
<dbReference type="InterPro" id="IPR035909">
    <property type="entry name" value="CheB_C"/>
</dbReference>
<dbReference type="InterPro" id="IPR001789">
    <property type="entry name" value="Sig_transdc_resp-reg_receiver"/>
</dbReference>
<dbReference type="PANTHER" id="PTHR42872">
    <property type="entry name" value="PROTEIN-GLUTAMATE METHYLESTERASE/PROTEIN-GLUTAMINE GLUTAMINASE"/>
    <property type="match status" value="1"/>
</dbReference>
<dbReference type="Pfam" id="PF01339">
    <property type="entry name" value="CheB_methylest"/>
    <property type="match status" value="1"/>
</dbReference>
<evidence type="ECO:0000313" key="6">
    <source>
        <dbReference type="EMBL" id="SUS03269.1"/>
    </source>
</evidence>
<dbReference type="PROSITE" id="PS50122">
    <property type="entry name" value="CHEB"/>
    <property type="match status" value="1"/>
</dbReference>
<dbReference type="Gene3D" id="3.40.50.2300">
    <property type="match status" value="1"/>
</dbReference>
<organism evidence="6">
    <name type="scientific">metagenome</name>
    <dbReference type="NCBI Taxonomy" id="256318"/>
    <lineage>
        <taxon>unclassified sequences</taxon>
        <taxon>metagenomes</taxon>
    </lineage>
</organism>
<dbReference type="SUPFAM" id="SSF52738">
    <property type="entry name" value="Methylesterase CheB, C-terminal domain"/>
    <property type="match status" value="1"/>
</dbReference>
<keyword evidence="1 6" id="KW-0378">Hydrolase</keyword>
<evidence type="ECO:0000256" key="2">
    <source>
        <dbReference type="ARBA" id="ARBA00039140"/>
    </source>
</evidence>
<dbReference type="EC" id="3.1.1.61" evidence="2"/>
<accession>A0A380T7Y9</accession>
<dbReference type="EMBL" id="UIDG01000001">
    <property type="protein sequence ID" value="SUS03269.1"/>
    <property type="molecule type" value="Genomic_DNA"/>
</dbReference>
<evidence type="ECO:0000256" key="3">
    <source>
        <dbReference type="ARBA" id="ARBA00048267"/>
    </source>
</evidence>
<dbReference type="CDD" id="cd17541">
    <property type="entry name" value="REC_CheB-like"/>
    <property type="match status" value="1"/>
</dbReference>
<dbReference type="GO" id="GO:0006935">
    <property type="term" value="P:chemotaxis"/>
    <property type="evidence" value="ECO:0007669"/>
    <property type="project" value="InterPro"/>
</dbReference>
<evidence type="ECO:0000256" key="1">
    <source>
        <dbReference type="ARBA" id="ARBA00022801"/>
    </source>
</evidence>
<dbReference type="PIRSF" id="PIRSF000876">
    <property type="entry name" value="RR_chemtxs_CheB"/>
    <property type="match status" value="1"/>
</dbReference>
<feature type="domain" description="CheB-type methylesterase" evidence="5">
    <location>
        <begin position="160"/>
        <end position="346"/>
    </location>
</feature>
<evidence type="ECO:0000259" key="5">
    <source>
        <dbReference type="PROSITE" id="PS50122"/>
    </source>
</evidence>
<dbReference type="GO" id="GO:0005737">
    <property type="term" value="C:cytoplasm"/>
    <property type="evidence" value="ECO:0007669"/>
    <property type="project" value="InterPro"/>
</dbReference>
<gene>
    <name evidence="6" type="primary">cheB</name>
    <name evidence="6" type="ORF">DF3PB_10022</name>
</gene>
<sequence length="347" mass="35317">MATAPVGVLLVDDSAVVRGLIQRGVEADPDIRVLGAANNGQTAIDMAKALAPDVVLLDIEMPVMDGLEALPRILAARPGAAVIMASALTHRHAGMSFRALQLGAADYVPKPDAANGQGAMPAFLDELKTKIKAHGRGANVAKPPALRAAPHLRKLKPAAIAIASSTGGPPALLKVFAGVKGRLTCPVFITQHMPATFTAMLAEQLARVAGIPASEGVSGTAVAPGHIYVAPGGRHMLVERGPAGPVIELSDAAPENFCKPAADPMLRSLAKVYGPGLLVAMLTGMGRDGADGCVAVANAGGNFFVQDEASSVVWGMPGAAFRTGRAMGQLSLDAAADYLAAAMRGSP</sequence>
<dbReference type="PANTHER" id="PTHR42872:SF3">
    <property type="entry name" value="PROTEIN-GLUTAMATE METHYLESTERASE_PROTEIN-GLUTAMINE GLUTAMINASE 1"/>
    <property type="match status" value="1"/>
</dbReference>
<dbReference type="InterPro" id="IPR011006">
    <property type="entry name" value="CheY-like_superfamily"/>
</dbReference>
<dbReference type="CDD" id="cd16432">
    <property type="entry name" value="CheB_Rec"/>
    <property type="match status" value="1"/>
</dbReference>
<dbReference type="SUPFAM" id="SSF52172">
    <property type="entry name" value="CheY-like"/>
    <property type="match status" value="1"/>
</dbReference>
<feature type="domain" description="Response regulatory" evidence="4">
    <location>
        <begin position="7"/>
        <end position="125"/>
    </location>
</feature>
<dbReference type="Pfam" id="PF00072">
    <property type="entry name" value="Response_reg"/>
    <property type="match status" value="1"/>
</dbReference>
<proteinExistence type="inferred from homology"/>
<dbReference type="InterPro" id="IPR008248">
    <property type="entry name" value="CheB-like"/>
</dbReference>